<dbReference type="PANTHER" id="PTHR37827">
    <property type="entry name" value="TUDOR DOMAIN-CONTAINING PROTEIN"/>
    <property type="match status" value="1"/>
</dbReference>
<evidence type="ECO:0000313" key="1">
    <source>
        <dbReference type="EMBL" id="VWO94475.1"/>
    </source>
</evidence>
<proteinExistence type="predicted"/>
<sequence>MAPSHGQASIESLQFSTFKDCLARRVLAYPGILDHSEAESSSEAGSEADPLDDFTAYLAEEIWPYLPSALHEATYESRDAVPGVDELLLDNLPTAFADTLVSCGIVNAGELAAEEAIAFLRKVLKSYVAETCAPPPMWSKTRTTECEICEREVPLTYHHLIPRAVHDKVRKKKWHPEAMLNSVAWLCRPCHSAVHGVASNEVLAREFFTVDLLLAREDIQRWRKYAAKQRFGVHRG</sequence>
<dbReference type="PANTHER" id="PTHR37827:SF1">
    <property type="entry name" value="HNH DOMAIN-CONTAINING PROTEIN"/>
    <property type="match status" value="1"/>
</dbReference>
<dbReference type="CDD" id="cd00085">
    <property type="entry name" value="HNHc"/>
    <property type="match status" value="1"/>
</dbReference>
<name>A0A5K1JU89_9APHY</name>
<dbReference type="AlphaFoldDB" id="A0A5K1JU89"/>
<reference evidence="1" key="1">
    <citation type="submission" date="2019-10" db="EMBL/GenBank/DDBJ databases">
        <authorList>
            <person name="Nor Muhammad N."/>
        </authorList>
    </citation>
    <scope>NUCLEOTIDE SEQUENCE</scope>
</reference>
<evidence type="ECO:0008006" key="2">
    <source>
        <dbReference type="Google" id="ProtNLM"/>
    </source>
</evidence>
<accession>A0A5K1JU89</accession>
<dbReference type="InterPro" id="IPR003615">
    <property type="entry name" value="HNH_nuc"/>
</dbReference>
<gene>
    <name evidence="1" type="primary">I1RIA7</name>
</gene>
<dbReference type="EMBL" id="LR723999">
    <property type="protein sequence ID" value="VWO94475.1"/>
    <property type="molecule type" value="Genomic_DNA"/>
</dbReference>
<organism evidence="1">
    <name type="scientific">Ganoderma boninense</name>
    <dbReference type="NCBI Taxonomy" id="34458"/>
    <lineage>
        <taxon>Eukaryota</taxon>
        <taxon>Fungi</taxon>
        <taxon>Dikarya</taxon>
        <taxon>Basidiomycota</taxon>
        <taxon>Agaricomycotina</taxon>
        <taxon>Agaricomycetes</taxon>
        <taxon>Polyporales</taxon>
        <taxon>Polyporaceae</taxon>
        <taxon>Ganoderma</taxon>
    </lineage>
</organism>
<protein>
    <recommendedName>
        <fullName evidence="2">HNH domain-containing protein</fullName>
    </recommendedName>
</protein>